<comment type="caution">
    <text evidence="2">The sequence shown here is derived from an EMBL/GenBank/DDBJ whole genome shotgun (WGS) entry which is preliminary data.</text>
</comment>
<gene>
    <name evidence="2" type="ORF">VFPPC_09979</name>
</gene>
<proteinExistence type="predicted"/>
<evidence type="ECO:0000256" key="1">
    <source>
        <dbReference type="SAM" id="MobiDB-lite"/>
    </source>
</evidence>
<dbReference type="KEGG" id="pchm:VFPPC_09979"/>
<dbReference type="AlphaFoldDB" id="A0A179F359"/>
<protein>
    <submittedName>
        <fullName evidence="2">Uncharacterized protein</fullName>
    </submittedName>
</protein>
<organism evidence="2 3">
    <name type="scientific">Pochonia chlamydosporia 170</name>
    <dbReference type="NCBI Taxonomy" id="1380566"/>
    <lineage>
        <taxon>Eukaryota</taxon>
        <taxon>Fungi</taxon>
        <taxon>Dikarya</taxon>
        <taxon>Ascomycota</taxon>
        <taxon>Pezizomycotina</taxon>
        <taxon>Sordariomycetes</taxon>
        <taxon>Hypocreomycetidae</taxon>
        <taxon>Hypocreales</taxon>
        <taxon>Clavicipitaceae</taxon>
        <taxon>Pochonia</taxon>
    </lineage>
</organism>
<evidence type="ECO:0000313" key="2">
    <source>
        <dbReference type="EMBL" id="OAQ59878.2"/>
    </source>
</evidence>
<feature type="compositionally biased region" description="Low complexity" evidence="1">
    <location>
        <begin position="145"/>
        <end position="156"/>
    </location>
</feature>
<name>A0A179F359_METCM</name>
<dbReference type="EMBL" id="LSBJ02000004">
    <property type="protein sequence ID" value="OAQ59878.2"/>
    <property type="molecule type" value="Genomic_DNA"/>
</dbReference>
<dbReference type="GeneID" id="28852423"/>
<dbReference type="Proteomes" id="UP000078397">
    <property type="component" value="Unassembled WGS sequence"/>
</dbReference>
<dbReference type="RefSeq" id="XP_018137839.2">
    <property type="nucleotide sequence ID" value="XM_018288429.2"/>
</dbReference>
<evidence type="ECO:0000313" key="3">
    <source>
        <dbReference type="Proteomes" id="UP000078397"/>
    </source>
</evidence>
<reference evidence="2 3" key="1">
    <citation type="journal article" date="2016" name="PLoS Pathog.">
        <title>Biosynthesis of antibiotic leucinostatins in bio-control fungus Purpureocillium lilacinum and their inhibition on phytophthora revealed by genome mining.</title>
        <authorList>
            <person name="Wang G."/>
            <person name="Liu Z."/>
            <person name="Lin R."/>
            <person name="Li E."/>
            <person name="Mao Z."/>
            <person name="Ling J."/>
            <person name="Yang Y."/>
            <person name="Yin W.B."/>
            <person name="Xie B."/>
        </authorList>
    </citation>
    <scope>NUCLEOTIDE SEQUENCE [LARGE SCALE GENOMIC DNA]</scope>
    <source>
        <strain evidence="2">170</strain>
    </source>
</reference>
<accession>A0A179F359</accession>
<sequence>MPDVTGSFPLFFGRLREHQVNRGAYIENRPGKQVSNVYLAKPSNIVSRSTDETALQTSLPSYSKTAHEGTTSGPSPRGVSSWSANQECTEPRLQLNSPITLSLSREYSPQRNRSSTWHNVDSPRSSRPPRPTSEIPPFDPSSATRSSPNSVPRPSRGFTVVSINGIVGQAGNSPCQQHEVFVVTSARARWHPGNVSKQFAMTNKLCYQCIKSFVPKPIGADPRVNKRPS</sequence>
<feature type="region of interest" description="Disordered" evidence="1">
    <location>
        <begin position="48"/>
        <end position="156"/>
    </location>
</feature>
<feature type="compositionally biased region" description="Polar residues" evidence="1">
    <location>
        <begin position="48"/>
        <end position="119"/>
    </location>
</feature>
<keyword evidence="3" id="KW-1185">Reference proteome</keyword>